<gene>
    <name evidence="4" type="ORF">BHE90_005740</name>
</gene>
<feature type="domain" description="Oxidoreductase acuF-like C2H2 type zinc-finger" evidence="3">
    <location>
        <begin position="288"/>
        <end position="316"/>
    </location>
</feature>
<proteinExistence type="predicted"/>
<keyword evidence="1" id="KW-0175">Coiled coil</keyword>
<dbReference type="EMBL" id="MIKF01000069">
    <property type="protein sequence ID" value="RTE79761.1"/>
    <property type="molecule type" value="Genomic_DNA"/>
</dbReference>
<keyword evidence="5" id="KW-1185">Reference proteome</keyword>
<evidence type="ECO:0000256" key="2">
    <source>
        <dbReference type="SAM" id="MobiDB-lite"/>
    </source>
</evidence>
<feature type="compositionally biased region" description="Low complexity" evidence="2">
    <location>
        <begin position="466"/>
        <end position="476"/>
    </location>
</feature>
<dbReference type="PANTHER" id="PTHR35391:SF7">
    <property type="entry name" value="C2H2-TYPE DOMAIN-CONTAINING PROTEIN"/>
    <property type="match status" value="1"/>
</dbReference>
<dbReference type="PANTHER" id="PTHR35391">
    <property type="entry name" value="C2H2-TYPE DOMAIN-CONTAINING PROTEIN-RELATED"/>
    <property type="match status" value="1"/>
</dbReference>
<feature type="coiled-coil region" evidence="1">
    <location>
        <begin position="10"/>
        <end position="37"/>
    </location>
</feature>
<organism evidence="4 5">
    <name type="scientific">Fusarium euwallaceae</name>
    <dbReference type="NCBI Taxonomy" id="1147111"/>
    <lineage>
        <taxon>Eukaryota</taxon>
        <taxon>Fungi</taxon>
        <taxon>Dikarya</taxon>
        <taxon>Ascomycota</taxon>
        <taxon>Pezizomycotina</taxon>
        <taxon>Sordariomycetes</taxon>
        <taxon>Hypocreomycetidae</taxon>
        <taxon>Hypocreales</taxon>
        <taxon>Nectriaceae</taxon>
        <taxon>Fusarium</taxon>
        <taxon>Fusarium solani species complex</taxon>
    </lineage>
</organism>
<reference evidence="4 5" key="1">
    <citation type="submission" date="2017-06" db="EMBL/GenBank/DDBJ databases">
        <title>Comparative genomic analysis of Ambrosia Fusariam Clade fungi.</title>
        <authorList>
            <person name="Stajich J.E."/>
            <person name="Carrillo J."/>
            <person name="Kijimoto T."/>
            <person name="Eskalen A."/>
            <person name="O'Donnell K."/>
            <person name="Kasson M."/>
        </authorList>
    </citation>
    <scope>NUCLEOTIDE SEQUENCE [LARGE SCALE GENOMIC DNA]</scope>
    <source>
        <strain evidence="4 5">UCR1854</strain>
    </source>
</reference>
<dbReference type="AlphaFoldDB" id="A0A430LVW9"/>
<protein>
    <recommendedName>
        <fullName evidence="3">Oxidoreductase acuF-like C2H2 type zinc-finger domain-containing protein</fullName>
    </recommendedName>
</protein>
<dbReference type="Pfam" id="PF26082">
    <property type="entry name" value="zf-C2H2_AcuF"/>
    <property type="match status" value="1"/>
</dbReference>
<feature type="region of interest" description="Disordered" evidence="2">
    <location>
        <begin position="459"/>
        <end position="487"/>
    </location>
</feature>
<dbReference type="Proteomes" id="UP000287124">
    <property type="component" value="Unassembled WGS sequence"/>
</dbReference>
<comment type="caution">
    <text evidence="4">The sequence shown here is derived from an EMBL/GenBank/DDBJ whole genome shotgun (WGS) entry which is preliminary data.</text>
</comment>
<dbReference type="InterPro" id="IPR058925">
    <property type="entry name" value="zf-C2H2_AcuF"/>
</dbReference>
<name>A0A430LVW9_9HYPO</name>
<accession>A0A430LVW9</accession>
<evidence type="ECO:0000313" key="5">
    <source>
        <dbReference type="Proteomes" id="UP000287124"/>
    </source>
</evidence>
<evidence type="ECO:0000256" key="1">
    <source>
        <dbReference type="SAM" id="Coils"/>
    </source>
</evidence>
<evidence type="ECO:0000313" key="4">
    <source>
        <dbReference type="EMBL" id="RTE79761.1"/>
    </source>
</evidence>
<evidence type="ECO:0000259" key="3">
    <source>
        <dbReference type="Pfam" id="PF26082"/>
    </source>
</evidence>
<sequence length="522" mass="58655">MGELQKPQSEESIQQKARQARQKLQELIIHLKKADQIGSSCDHGLSPLAITDVLERFVLWAGNLGAFHGPTTRLSLDYRLSENPEVRDEILTQLGDICEATDDLLDIILGNRENRDLASSLVSEEDSTDRDEVHMILEVISDSVGSLFRIAILVRRATTRDRFERALQASYLAFPPEFDVNYVREKHPKIRQSSLSARLGGAIAKRRQLISYCRDHRSRLGAEQTINDDAISRMEKASSKATTFVPRTDLRDLEVEENDAVSFTSASTMTDPALLLRLPSLADLSPDGNPFECPICFTLQAFQRDKTWKKHAFHDLKAYVCTLGGGECDNLLFGDRDSWFDHEMKNHRATYSCSLCDSARGVSKRSLRSHFATHGTFTDQQLHILEDAARGTGINLRARDCPFCDEWAEKLGSRGATSTWDDQDVVVSNVRFKRHVATHQEQLGIFALPRQIKEDETLHKEGVLNSNSDSESMRSSIGGEHGQFSLHRKEPYPGPFEKFFTRIRPAAESVNSRALPLGLTAS</sequence>